<comment type="subcellular location">
    <subcellularLocation>
        <location evidence="1 10">Secreted</location>
        <location evidence="1 10">Extracellular space</location>
        <location evidence="1 10">Extracellular matrix</location>
    </subcellularLocation>
</comment>
<protein>
    <recommendedName>
        <fullName evidence="10">Protein Wnt</fullName>
    </recommendedName>
</protein>
<dbReference type="KEGG" id="vde:111246757"/>
<dbReference type="PRINTS" id="PR01349">
    <property type="entry name" value="WNTPROTEIN"/>
</dbReference>
<keyword evidence="7" id="KW-1015">Disulfide bond</keyword>
<keyword evidence="3 10" id="KW-0217">Developmental protein</keyword>
<dbReference type="Proteomes" id="UP000594260">
    <property type="component" value="Unplaced"/>
</dbReference>
<dbReference type="RefSeq" id="XP_022652626.1">
    <property type="nucleotide sequence ID" value="XM_022796891.1"/>
</dbReference>
<dbReference type="GO" id="GO:0045165">
    <property type="term" value="P:cell fate commitment"/>
    <property type="evidence" value="ECO:0007669"/>
    <property type="project" value="TreeGrafter"/>
</dbReference>
<dbReference type="GO" id="GO:0005109">
    <property type="term" value="F:frizzled binding"/>
    <property type="evidence" value="ECO:0007669"/>
    <property type="project" value="TreeGrafter"/>
</dbReference>
<keyword evidence="5" id="KW-0272">Extracellular matrix</keyword>
<dbReference type="InterPro" id="IPR005817">
    <property type="entry name" value="Wnt"/>
</dbReference>
<reference evidence="13" key="1">
    <citation type="submission" date="2021-01" db="UniProtKB">
        <authorList>
            <consortium name="EnsemblMetazoa"/>
        </authorList>
    </citation>
    <scope>IDENTIFICATION</scope>
</reference>
<keyword evidence="14" id="KW-1185">Reference proteome</keyword>
<evidence type="ECO:0000256" key="4">
    <source>
        <dbReference type="ARBA" id="ARBA00022525"/>
    </source>
</evidence>
<evidence type="ECO:0000313" key="14">
    <source>
        <dbReference type="Proteomes" id="UP000594260"/>
    </source>
</evidence>
<keyword evidence="4" id="KW-0964">Secreted</keyword>
<evidence type="ECO:0000313" key="13">
    <source>
        <dbReference type="EnsemblMetazoa" id="XP_022652626"/>
    </source>
</evidence>
<proteinExistence type="inferred from homology"/>
<dbReference type="Gene3D" id="3.30.2460.20">
    <property type="match status" value="1"/>
</dbReference>
<dbReference type="InterPro" id="IPR043158">
    <property type="entry name" value="Wnt_C"/>
</dbReference>
<dbReference type="GO" id="GO:0030182">
    <property type="term" value="P:neuron differentiation"/>
    <property type="evidence" value="ECO:0007669"/>
    <property type="project" value="TreeGrafter"/>
</dbReference>
<dbReference type="EnsemblMetazoa" id="XM_022796891">
    <property type="protein sequence ID" value="XP_022652626"/>
    <property type="gene ID" value="LOC111246757"/>
</dbReference>
<evidence type="ECO:0000256" key="8">
    <source>
        <dbReference type="ARBA" id="ARBA00023180"/>
    </source>
</evidence>
<dbReference type="GO" id="GO:0005125">
    <property type="term" value="F:cytokine activity"/>
    <property type="evidence" value="ECO:0007669"/>
    <property type="project" value="TreeGrafter"/>
</dbReference>
<dbReference type="GO" id="GO:0005615">
    <property type="term" value="C:extracellular space"/>
    <property type="evidence" value="ECO:0007669"/>
    <property type="project" value="TreeGrafter"/>
</dbReference>
<accession>A0A7M7JJG4</accession>
<comment type="similarity">
    <text evidence="2 10">Belongs to the Wnt family.</text>
</comment>
<evidence type="ECO:0000256" key="9">
    <source>
        <dbReference type="ARBA" id="ARBA00023288"/>
    </source>
</evidence>
<dbReference type="GeneID" id="111246757"/>
<feature type="region of interest" description="Disordered" evidence="11">
    <location>
        <begin position="37"/>
        <end position="72"/>
    </location>
</feature>
<organism evidence="13 14">
    <name type="scientific">Varroa destructor</name>
    <name type="common">Honeybee mite</name>
    <dbReference type="NCBI Taxonomy" id="109461"/>
    <lineage>
        <taxon>Eukaryota</taxon>
        <taxon>Metazoa</taxon>
        <taxon>Ecdysozoa</taxon>
        <taxon>Arthropoda</taxon>
        <taxon>Chelicerata</taxon>
        <taxon>Arachnida</taxon>
        <taxon>Acari</taxon>
        <taxon>Parasitiformes</taxon>
        <taxon>Mesostigmata</taxon>
        <taxon>Gamasina</taxon>
        <taxon>Dermanyssoidea</taxon>
        <taxon>Varroidae</taxon>
        <taxon>Varroa</taxon>
    </lineage>
</organism>
<keyword evidence="9" id="KW-0449">Lipoprotein</keyword>
<dbReference type="GO" id="GO:0060070">
    <property type="term" value="P:canonical Wnt signaling pathway"/>
    <property type="evidence" value="ECO:0007669"/>
    <property type="project" value="TreeGrafter"/>
</dbReference>
<evidence type="ECO:0000256" key="10">
    <source>
        <dbReference type="RuleBase" id="RU003500"/>
    </source>
</evidence>
<evidence type="ECO:0000256" key="7">
    <source>
        <dbReference type="ARBA" id="ARBA00023157"/>
    </source>
</evidence>
<evidence type="ECO:0000256" key="12">
    <source>
        <dbReference type="SAM" id="SignalP"/>
    </source>
</evidence>
<dbReference type="Pfam" id="PF00110">
    <property type="entry name" value="wnt"/>
    <property type="match status" value="1"/>
</dbReference>
<sequence length="445" mass="50158">MRPSAKIDLAPALLLLIIIIQISRVVPRVGLSPGQFPYTTQNRRHHQEPVDDSYSLQSTPHINNGISSPTSEPKTIATALSSVMPYQKPSADENCSDSLFSAPQRRFCQAHPTETWLMGKGAEAALRECLRAFKDMRWNCSLVKKGPAGLTHSLVSGSREASFVHAIAAGAMTHALVRGCADGSLRNCRCDRELHGRALPDFPMWKWGGCSADLRHPIRLNRRFMETGSGSKVIGKVRAQDHIDRHNNMAGRLAVKYTRRTICRCHGTSGACNLKTCWKTLAPVYAIGDYLTKRYRQALQVEQPQVQDGQLLLRSATDGTGIRDRYNSVERNQAVVEVPRHHRKRQSRYNGKQRVSSIKPKELIFTSDLTDYCRYDPNNGSRGTGGRKCTKENSEYLCCGRGYTEEWRIEGVHCRCRFEWCCQVHCEICHNRTLVRTCEDSRCIP</sequence>
<dbReference type="PANTHER" id="PTHR12027">
    <property type="entry name" value="WNT RELATED"/>
    <property type="match status" value="1"/>
</dbReference>
<dbReference type="OMA" id="YTRRTIC"/>
<dbReference type="SMART" id="SM00097">
    <property type="entry name" value="WNT1"/>
    <property type="match status" value="1"/>
</dbReference>
<keyword evidence="12" id="KW-0732">Signal</keyword>
<evidence type="ECO:0000256" key="2">
    <source>
        <dbReference type="ARBA" id="ARBA00005683"/>
    </source>
</evidence>
<evidence type="ECO:0000256" key="6">
    <source>
        <dbReference type="ARBA" id="ARBA00022687"/>
    </source>
</evidence>
<dbReference type="InterPro" id="IPR018161">
    <property type="entry name" value="Wnt_CS"/>
</dbReference>
<dbReference type="AlphaFoldDB" id="A0A7M7JJG4"/>
<keyword evidence="8" id="KW-0325">Glycoprotein</keyword>
<comment type="function">
    <text evidence="10">Ligand for members of the frizzled family of seven transmembrane receptors.</text>
</comment>
<name>A0A7M7JJG4_VARDE</name>
<feature type="compositionally biased region" description="Polar residues" evidence="11">
    <location>
        <begin position="54"/>
        <end position="72"/>
    </location>
</feature>
<evidence type="ECO:0000256" key="11">
    <source>
        <dbReference type="SAM" id="MobiDB-lite"/>
    </source>
</evidence>
<dbReference type="OrthoDB" id="5945655at2759"/>
<keyword evidence="6 10" id="KW-0879">Wnt signaling pathway</keyword>
<evidence type="ECO:0000256" key="5">
    <source>
        <dbReference type="ARBA" id="ARBA00022530"/>
    </source>
</evidence>
<dbReference type="InParanoid" id="A0A7M7JJG4"/>
<feature type="chain" id="PRO_5029612477" description="Protein Wnt" evidence="12">
    <location>
        <begin position="28"/>
        <end position="445"/>
    </location>
</feature>
<evidence type="ECO:0000256" key="3">
    <source>
        <dbReference type="ARBA" id="ARBA00022473"/>
    </source>
</evidence>
<evidence type="ECO:0000256" key="1">
    <source>
        <dbReference type="ARBA" id="ARBA00004498"/>
    </source>
</evidence>
<dbReference type="CDD" id="cd13113">
    <property type="entry name" value="Wnt"/>
    <property type="match status" value="1"/>
</dbReference>
<dbReference type="PROSITE" id="PS00246">
    <property type="entry name" value="WNT1"/>
    <property type="match status" value="1"/>
</dbReference>
<feature type="signal peptide" evidence="12">
    <location>
        <begin position="1"/>
        <end position="27"/>
    </location>
</feature>
<dbReference type="PANTHER" id="PTHR12027:SF112">
    <property type="entry name" value="PROTEIN WNT-2"/>
    <property type="match status" value="1"/>
</dbReference>